<accession>A0A2X4U829</accession>
<name>A0A2X4U829_9NOCA</name>
<dbReference type="STRING" id="1219011.GCA_001895045_01721"/>
<dbReference type="Gene3D" id="3.90.1210.10">
    <property type="entry name" value="Antifreeze-like/N-acetylneuraminic acid synthase C-terminal domain"/>
    <property type="match status" value="1"/>
</dbReference>
<evidence type="ECO:0000256" key="1">
    <source>
        <dbReference type="SAM" id="MobiDB-lite"/>
    </source>
</evidence>
<dbReference type="Pfam" id="PF08666">
    <property type="entry name" value="SAF"/>
    <property type="match status" value="1"/>
</dbReference>
<organism evidence="3 4">
    <name type="scientific">Rhodococcus coprophilus</name>
    <dbReference type="NCBI Taxonomy" id="38310"/>
    <lineage>
        <taxon>Bacteria</taxon>
        <taxon>Bacillati</taxon>
        <taxon>Actinomycetota</taxon>
        <taxon>Actinomycetes</taxon>
        <taxon>Mycobacteriales</taxon>
        <taxon>Nocardiaceae</taxon>
        <taxon>Rhodococcus</taxon>
    </lineage>
</organism>
<keyword evidence="4" id="KW-1185">Reference proteome</keyword>
<feature type="domain" description="SAF" evidence="2">
    <location>
        <begin position="74"/>
        <end position="136"/>
    </location>
</feature>
<feature type="region of interest" description="Disordered" evidence="1">
    <location>
        <begin position="1"/>
        <end position="29"/>
    </location>
</feature>
<evidence type="ECO:0000259" key="2">
    <source>
        <dbReference type="SMART" id="SM00858"/>
    </source>
</evidence>
<gene>
    <name evidence="3" type="ORF">NCTC10994_01678</name>
</gene>
<proteinExistence type="predicted"/>
<sequence length="240" mass="24480">MPVGPFSFPPRSAPSGRPRAPGLGSLQPTLPDRIAERLRPGWARAGNARRAGAALLTVLAIVLALRGNPDSERVSVVVAARDLNPGRILTADDLTVTDRDASNLVAGSLTDPADAVGHTLAGPVPNGEILVDARLVGPRLASAATGNDDARVVPIRLADAGVGELLREGDLVDVVTVAGGTDVAVPDAHVLARGAIVVLAQRADSARDRHEQVILVALEPGQATAVAAASLVSALTVTLH</sequence>
<evidence type="ECO:0000313" key="4">
    <source>
        <dbReference type="Proteomes" id="UP000249091"/>
    </source>
</evidence>
<dbReference type="KEGG" id="rcr:NCTC10994_01678"/>
<keyword evidence="3" id="KW-0969">Cilium</keyword>
<keyword evidence="3" id="KW-0966">Cell projection</keyword>
<protein>
    <submittedName>
        <fullName evidence="3">Flagellar basal body P-ring biosynthesis protein FlgA</fullName>
    </submittedName>
</protein>
<dbReference type="RefSeq" id="WP_072699723.1">
    <property type="nucleotide sequence ID" value="NZ_JAFBBL010000001.1"/>
</dbReference>
<dbReference type="Proteomes" id="UP000249091">
    <property type="component" value="Chromosome 1"/>
</dbReference>
<dbReference type="EMBL" id="LS483468">
    <property type="protein sequence ID" value="SQI30532.1"/>
    <property type="molecule type" value="Genomic_DNA"/>
</dbReference>
<evidence type="ECO:0000313" key="3">
    <source>
        <dbReference type="EMBL" id="SQI30532.1"/>
    </source>
</evidence>
<feature type="compositionally biased region" description="Low complexity" evidence="1">
    <location>
        <begin position="13"/>
        <end position="22"/>
    </location>
</feature>
<reference evidence="3 4" key="1">
    <citation type="submission" date="2018-06" db="EMBL/GenBank/DDBJ databases">
        <authorList>
            <consortium name="Pathogen Informatics"/>
            <person name="Doyle S."/>
        </authorList>
    </citation>
    <scope>NUCLEOTIDE SEQUENCE [LARGE SCALE GENOMIC DNA]</scope>
    <source>
        <strain evidence="3 4">NCTC10994</strain>
    </source>
</reference>
<dbReference type="SMART" id="SM00858">
    <property type="entry name" value="SAF"/>
    <property type="match status" value="1"/>
</dbReference>
<dbReference type="AlphaFoldDB" id="A0A2X4U829"/>
<dbReference type="InterPro" id="IPR013974">
    <property type="entry name" value="SAF"/>
</dbReference>
<keyword evidence="3" id="KW-0282">Flagellum</keyword>
<dbReference type="CDD" id="cd11614">
    <property type="entry name" value="SAF_CpaB_FlgA_like"/>
    <property type="match status" value="1"/>
</dbReference>